<evidence type="ECO:0000256" key="1">
    <source>
        <dbReference type="ARBA" id="ARBA00007178"/>
    </source>
</evidence>
<keyword evidence="10" id="KW-1185">Reference proteome</keyword>
<evidence type="ECO:0000256" key="4">
    <source>
        <dbReference type="ARBA" id="ARBA00023129"/>
    </source>
</evidence>
<organism evidence="9 10">
    <name type="scientific">Hevea brasiliensis</name>
    <name type="common">Para rubber tree</name>
    <name type="synonym">Siphonia brasiliensis</name>
    <dbReference type="NCBI Taxonomy" id="3981"/>
    <lineage>
        <taxon>Eukaryota</taxon>
        <taxon>Viridiplantae</taxon>
        <taxon>Streptophyta</taxon>
        <taxon>Embryophyta</taxon>
        <taxon>Tracheophyta</taxon>
        <taxon>Spermatophyta</taxon>
        <taxon>Magnoliopsida</taxon>
        <taxon>eudicotyledons</taxon>
        <taxon>Gunneridae</taxon>
        <taxon>Pentapetalae</taxon>
        <taxon>rosids</taxon>
        <taxon>fabids</taxon>
        <taxon>Malpighiales</taxon>
        <taxon>Euphorbiaceae</taxon>
        <taxon>Crotonoideae</taxon>
        <taxon>Micrandreae</taxon>
        <taxon>Hevea</taxon>
    </lineage>
</organism>
<name>A0ABQ9LQS5_HEVBR</name>
<dbReference type="InterPro" id="IPR022379">
    <property type="entry name" value="11S_seedstore_CS"/>
</dbReference>
<keyword evidence="4 6" id="KW-0708">Seed storage protein</keyword>
<dbReference type="CDD" id="cd02243">
    <property type="entry name" value="cupin_11S_legumin_C"/>
    <property type="match status" value="1"/>
</dbReference>
<dbReference type="InterPro" id="IPR006044">
    <property type="entry name" value="11S_seedstore_pln"/>
</dbReference>
<reference evidence="9 10" key="1">
    <citation type="journal article" date="2023" name="Plant Biotechnol. J.">
        <title>Chromosome-level wild Hevea brasiliensis genome provides new tools for genomic-assisted breeding and valuable loci to elevate rubber yield.</title>
        <authorList>
            <person name="Cheng H."/>
            <person name="Song X."/>
            <person name="Hu Y."/>
            <person name="Wu T."/>
            <person name="Yang Q."/>
            <person name="An Z."/>
            <person name="Feng S."/>
            <person name="Deng Z."/>
            <person name="Wu W."/>
            <person name="Zeng X."/>
            <person name="Tu M."/>
            <person name="Wang X."/>
            <person name="Huang H."/>
        </authorList>
    </citation>
    <scope>NUCLEOTIDE SEQUENCE [LARGE SCALE GENOMIC DNA]</scope>
    <source>
        <strain evidence="9">MT/VB/25A 57/8</strain>
    </source>
</reference>
<feature type="compositionally biased region" description="Basic and acidic residues" evidence="7">
    <location>
        <begin position="191"/>
        <end position="211"/>
    </location>
</feature>
<dbReference type="PANTHER" id="PTHR31189:SF35">
    <property type="entry name" value="12S SEED STORAGE PROTEIN CRB"/>
    <property type="match status" value="1"/>
</dbReference>
<dbReference type="InterPro" id="IPR014710">
    <property type="entry name" value="RmlC-like_jellyroll"/>
</dbReference>
<keyword evidence="2 6" id="KW-0732">Signal</keyword>
<comment type="function">
    <text evidence="6">Seed storage protein.</text>
</comment>
<evidence type="ECO:0000256" key="3">
    <source>
        <dbReference type="ARBA" id="ARBA00022761"/>
    </source>
</evidence>
<comment type="subunit">
    <text evidence="6">Hexamer; each subunit is composed of an acidic and a basic chain derived from a single precursor and linked by a disulfide bond.</text>
</comment>
<dbReference type="SUPFAM" id="SSF51182">
    <property type="entry name" value="RmlC-like cupins"/>
    <property type="match status" value="1"/>
</dbReference>
<evidence type="ECO:0000256" key="2">
    <source>
        <dbReference type="ARBA" id="ARBA00022729"/>
    </source>
</evidence>
<proteinExistence type="inferred from homology"/>
<sequence length="476" mass="53392">MAKANFLFTLSLCLVLLFHGSLAIRQPQPQGECQVDRIDALEPDNRIECEAGVVESWNPNDDQFQCAGVAVVRKTIEPKGLSLPSYSNAPQLVYIVQGRGVVGTIFAGCPETFQESQQTGGSSGVQDQHQKVRRFRQGDIIAIPAGVAHWCYNDGNEHVVAVSVLDVSNKANQLDMNPRNFYLAGNPEDEFERRYDERRDPRGERDPRRGPFGEQQQSNCNNLFCGMDSRFLAEAFNVNEHLARKLQSENDFRGSIVRVEGNLHLVRPPRTQQERQEQLERESGQGRRYNGLEETFCSLRNVENIGDPSRADVFVTEAGRVSTVNSNNLHILQRLQLSASHVVLYNNTVRLPHWHMNAHSIIYAVRGQAQVQVVDENGNAVFDGNVRQGQVLTVPQNFAVVKRTERDVFEYVAFQTNDNAMTTDLAGRASTIRALPVEVIANAYRVSLEDARRLKFSTQETTLTSARPRSGRWAAA</sequence>
<keyword evidence="5 6" id="KW-1015">Disulfide bond</keyword>
<dbReference type="SMART" id="SM00835">
    <property type="entry name" value="Cupin_1"/>
    <property type="match status" value="2"/>
</dbReference>
<dbReference type="InterPro" id="IPR050253">
    <property type="entry name" value="Seed_Storage-Functional"/>
</dbReference>
<evidence type="ECO:0000313" key="9">
    <source>
        <dbReference type="EMBL" id="KAJ9169617.1"/>
    </source>
</evidence>
<gene>
    <name evidence="9" type="ORF">P3X46_017786</name>
</gene>
<accession>A0ABQ9LQS5</accession>
<dbReference type="Proteomes" id="UP001174677">
    <property type="component" value="Chromosome 10"/>
</dbReference>
<dbReference type="PROSITE" id="PS00305">
    <property type="entry name" value="11S_SEED_STORAGE"/>
    <property type="match status" value="1"/>
</dbReference>
<evidence type="ECO:0000259" key="8">
    <source>
        <dbReference type="SMART" id="SM00835"/>
    </source>
</evidence>
<dbReference type="InterPro" id="IPR011051">
    <property type="entry name" value="RmlC_Cupin_sf"/>
</dbReference>
<feature type="chain" id="PRO_5044978607" description="Cupin type-1 domain-containing protein" evidence="6">
    <location>
        <begin position="24"/>
        <end position="476"/>
    </location>
</feature>
<dbReference type="PRINTS" id="PR00439">
    <property type="entry name" value="11SGLOBULIN"/>
</dbReference>
<comment type="similarity">
    <text evidence="1 6">Belongs to the 11S seed storage protein (globulins) family.</text>
</comment>
<dbReference type="Gene3D" id="2.60.120.10">
    <property type="entry name" value="Jelly Rolls"/>
    <property type="match status" value="2"/>
</dbReference>
<evidence type="ECO:0000256" key="7">
    <source>
        <dbReference type="SAM" id="MobiDB-lite"/>
    </source>
</evidence>
<evidence type="ECO:0000256" key="5">
    <source>
        <dbReference type="ARBA" id="ARBA00023157"/>
    </source>
</evidence>
<protein>
    <recommendedName>
        <fullName evidence="8">Cupin type-1 domain-containing protein</fullName>
    </recommendedName>
</protein>
<evidence type="ECO:0000313" key="10">
    <source>
        <dbReference type="Proteomes" id="UP001174677"/>
    </source>
</evidence>
<feature type="domain" description="Cupin type-1" evidence="8">
    <location>
        <begin position="38"/>
        <end position="244"/>
    </location>
</feature>
<comment type="caution">
    <text evidence="9">The sequence shown here is derived from an EMBL/GenBank/DDBJ whole genome shotgun (WGS) entry which is preliminary data.</text>
</comment>
<feature type="domain" description="Cupin type-1" evidence="8">
    <location>
        <begin position="303"/>
        <end position="452"/>
    </location>
</feature>
<keyword evidence="3 6" id="KW-0758">Storage protein</keyword>
<dbReference type="PANTHER" id="PTHR31189">
    <property type="entry name" value="OS03G0336100 PROTEIN-RELATED"/>
    <property type="match status" value="1"/>
</dbReference>
<feature type="signal peptide" evidence="6">
    <location>
        <begin position="1"/>
        <end position="23"/>
    </location>
</feature>
<feature type="region of interest" description="Disordered" evidence="7">
    <location>
        <begin position="177"/>
        <end position="217"/>
    </location>
</feature>
<evidence type="ECO:0000256" key="6">
    <source>
        <dbReference type="RuleBase" id="RU003681"/>
    </source>
</evidence>
<dbReference type="CDD" id="cd02242">
    <property type="entry name" value="cupin_11S_legumin_N"/>
    <property type="match status" value="1"/>
</dbReference>
<dbReference type="EMBL" id="JARPOI010000010">
    <property type="protein sequence ID" value="KAJ9169617.1"/>
    <property type="molecule type" value="Genomic_DNA"/>
</dbReference>
<dbReference type="InterPro" id="IPR006045">
    <property type="entry name" value="Cupin_1"/>
</dbReference>
<dbReference type="Pfam" id="PF00190">
    <property type="entry name" value="Cupin_1"/>
    <property type="match status" value="2"/>
</dbReference>